<dbReference type="InterPro" id="IPR036305">
    <property type="entry name" value="RGS_sf"/>
</dbReference>
<dbReference type="PANTHER" id="PTHR24355:SF1">
    <property type="entry name" value="RIBOSOMAL PROTEIN S6 KINASE-RELATED PROTEIN"/>
    <property type="match status" value="1"/>
</dbReference>
<dbReference type="InterPro" id="IPR011009">
    <property type="entry name" value="Kinase-like_dom_sf"/>
</dbReference>
<dbReference type="InterPro" id="IPR000719">
    <property type="entry name" value="Prot_kinase_dom"/>
</dbReference>
<dbReference type="OrthoDB" id="189529at2759"/>
<dbReference type="GO" id="GO:0007186">
    <property type="term" value="P:G protein-coupled receptor signaling pathway"/>
    <property type="evidence" value="ECO:0007669"/>
    <property type="project" value="TreeGrafter"/>
</dbReference>
<feature type="domain" description="Protein kinase" evidence="11">
    <location>
        <begin position="186"/>
        <end position="709"/>
    </location>
</feature>
<dbReference type="InterPro" id="IPR044926">
    <property type="entry name" value="RGS_subdomain_2"/>
</dbReference>
<sequence>MGQICQKNLASTLPEELATVKRHFREEKSEFEMTGKVDYNEDEFKFDLRSMLDDPMGQRLLSQFSTKLMNRENLFCWIDVHEYHSIPTLDFRRCMAFQIFAKYLKPGGPMLVGGLEQHVVDAIAEKINLARTERKPLEKGLFDEVGEVCFNELLRSTYLPFRKSPEYRQYKVSYRRTYNLVRTSDFDYMTKLGQGGFGRVVHARKKSTGQHLAMKIQLKTALLTHFRSDIAALESEKLVFASCHHPFIVNMEYSFQTPGHVIIVLDLVTGGDLHQARKACASRRLPEDRMMFYAAEIVLALDHLHEMGIIYRDLKPQNVLLRADGHVQLTDMGLAAPLDMAWEWDDDAANDPIAAAALATSQHQMEIDDDENDHQSNPEAKTPPGAMTPNSGTGSITPPGSVAPFPITEHDVNEGLANVNDLEEKYQHQTKILEEAAAASISTETGREKRNSIIAIAKGQDHVEAPLLPPDVAGVGSKIASTPHSEMRKKTKVKRSNTDDAEIATEAGGGGTPKISRRMSDFNKPYRKLSSHSRVGSARHSLTRGESLLHENLKATEATPYIPERRKSVVGTRGYMAPEMVELRLKSYDSVKGYSEGVDWFALGVTMFELLTGRRPFDRKRGQPPPAPIHELDSLYNQLALIEGISDEDARRLRKDIEEYETIMAPILYPRYISNESLAMMEALMSRKLKDRIGCKDGGVMDIKNHSFFKDIDWDALLNLEIIPPFVPEGMEIPEKPLFADFEDMMCSFDKDKKPSRYNWYEEPTDSGKERFVNWDWISPLTLKREMGIEEEMGLLATVEQKPLKQSKKRDSLVKALSLKINA</sequence>
<feature type="binding site" evidence="9">
    <location>
        <position position="215"/>
    </location>
    <ligand>
        <name>ATP</name>
        <dbReference type="ChEBI" id="CHEBI:30616"/>
    </ligand>
</feature>
<dbReference type="Pfam" id="PF00615">
    <property type="entry name" value="RGS"/>
    <property type="match status" value="1"/>
</dbReference>
<evidence type="ECO:0000256" key="2">
    <source>
        <dbReference type="ARBA" id="ARBA00022527"/>
    </source>
</evidence>
<dbReference type="InterPro" id="IPR008271">
    <property type="entry name" value="Ser/Thr_kinase_AS"/>
</dbReference>
<keyword evidence="6 9" id="KW-0067">ATP-binding</keyword>
<keyword evidence="5" id="KW-0418">Kinase</keyword>
<feature type="region of interest" description="Disordered" evidence="10">
    <location>
        <begin position="361"/>
        <end position="399"/>
    </location>
</feature>
<dbReference type="GO" id="GO:0001664">
    <property type="term" value="F:G protein-coupled receptor binding"/>
    <property type="evidence" value="ECO:0007669"/>
    <property type="project" value="TreeGrafter"/>
</dbReference>
<keyword evidence="15" id="KW-1185">Reference proteome</keyword>
<dbReference type="PROSITE" id="PS50011">
    <property type="entry name" value="PROTEIN_KINASE_DOM"/>
    <property type="match status" value="1"/>
</dbReference>
<feature type="domain" description="AGC-kinase C-terminal" evidence="13">
    <location>
        <begin position="710"/>
        <end position="787"/>
    </location>
</feature>
<dbReference type="GO" id="GO:0004703">
    <property type="term" value="F:G protein-coupled receptor kinase activity"/>
    <property type="evidence" value="ECO:0007669"/>
    <property type="project" value="TreeGrafter"/>
</dbReference>
<dbReference type="AlphaFoldDB" id="A0A9W7GEP1"/>
<gene>
    <name evidence="14" type="ORF">TrCOL_g207</name>
</gene>
<evidence type="ECO:0000256" key="3">
    <source>
        <dbReference type="ARBA" id="ARBA00022679"/>
    </source>
</evidence>
<keyword evidence="2" id="KW-0723">Serine/threonine-protein kinase</keyword>
<evidence type="ECO:0000256" key="5">
    <source>
        <dbReference type="ARBA" id="ARBA00022777"/>
    </source>
</evidence>
<dbReference type="Proteomes" id="UP001165065">
    <property type="component" value="Unassembled WGS sequence"/>
</dbReference>
<evidence type="ECO:0000313" key="15">
    <source>
        <dbReference type="Proteomes" id="UP001165065"/>
    </source>
</evidence>
<dbReference type="PANTHER" id="PTHR24355">
    <property type="entry name" value="G PROTEIN-COUPLED RECEPTOR KINASE/RIBOSOMAL PROTEIN S6 KINASE"/>
    <property type="match status" value="1"/>
</dbReference>
<feature type="domain" description="RGS" evidence="12">
    <location>
        <begin position="47"/>
        <end position="171"/>
    </location>
</feature>
<dbReference type="FunFam" id="1.10.510.10:FF:000294">
    <property type="entry name" value="Serine/threonine-protein kinase OXI1"/>
    <property type="match status" value="1"/>
</dbReference>
<dbReference type="GO" id="GO:0005524">
    <property type="term" value="F:ATP binding"/>
    <property type="evidence" value="ECO:0007669"/>
    <property type="project" value="UniProtKB-UniRule"/>
</dbReference>
<protein>
    <recommendedName>
        <fullName evidence="1">non-specific serine/threonine protein kinase</fullName>
        <ecNumber evidence="1">2.7.11.1</ecNumber>
    </recommendedName>
</protein>
<dbReference type="GO" id="GO:0009966">
    <property type="term" value="P:regulation of signal transduction"/>
    <property type="evidence" value="ECO:0007669"/>
    <property type="project" value="TreeGrafter"/>
</dbReference>
<evidence type="ECO:0000256" key="6">
    <source>
        <dbReference type="ARBA" id="ARBA00022840"/>
    </source>
</evidence>
<evidence type="ECO:0000259" key="13">
    <source>
        <dbReference type="PROSITE" id="PS51285"/>
    </source>
</evidence>
<evidence type="ECO:0000256" key="4">
    <source>
        <dbReference type="ARBA" id="ARBA00022741"/>
    </source>
</evidence>
<dbReference type="CDD" id="cd07440">
    <property type="entry name" value="RGS"/>
    <property type="match status" value="1"/>
</dbReference>
<comment type="catalytic activity">
    <reaction evidence="8">
        <text>L-seryl-[protein] + ATP = O-phospho-L-seryl-[protein] + ADP + H(+)</text>
        <dbReference type="Rhea" id="RHEA:17989"/>
        <dbReference type="Rhea" id="RHEA-COMP:9863"/>
        <dbReference type="Rhea" id="RHEA-COMP:11604"/>
        <dbReference type="ChEBI" id="CHEBI:15378"/>
        <dbReference type="ChEBI" id="CHEBI:29999"/>
        <dbReference type="ChEBI" id="CHEBI:30616"/>
        <dbReference type="ChEBI" id="CHEBI:83421"/>
        <dbReference type="ChEBI" id="CHEBI:456216"/>
        <dbReference type="EC" id="2.7.11.1"/>
    </reaction>
</comment>
<comment type="catalytic activity">
    <reaction evidence="7">
        <text>L-threonyl-[protein] + ATP = O-phospho-L-threonyl-[protein] + ADP + H(+)</text>
        <dbReference type="Rhea" id="RHEA:46608"/>
        <dbReference type="Rhea" id="RHEA-COMP:11060"/>
        <dbReference type="Rhea" id="RHEA-COMP:11605"/>
        <dbReference type="ChEBI" id="CHEBI:15378"/>
        <dbReference type="ChEBI" id="CHEBI:30013"/>
        <dbReference type="ChEBI" id="CHEBI:30616"/>
        <dbReference type="ChEBI" id="CHEBI:61977"/>
        <dbReference type="ChEBI" id="CHEBI:456216"/>
        <dbReference type="EC" id="2.7.11.1"/>
    </reaction>
</comment>
<evidence type="ECO:0000256" key="8">
    <source>
        <dbReference type="ARBA" id="ARBA00048679"/>
    </source>
</evidence>
<name>A0A9W7GEP1_9STRA</name>
<dbReference type="EC" id="2.7.11.1" evidence="1"/>
<evidence type="ECO:0000256" key="7">
    <source>
        <dbReference type="ARBA" id="ARBA00047899"/>
    </source>
</evidence>
<evidence type="ECO:0000256" key="1">
    <source>
        <dbReference type="ARBA" id="ARBA00012513"/>
    </source>
</evidence>
<dbReference type="Gene3D" id="3.30.200.20">
    <property type="entry name" value="Phosphorylase Kinase, domain 1"/>
    <property type="match status" value="1"/>
</dbReference>
<evidence type="ECO:0000259" key="11">
    <source>
        <dbReference type="PROSITE" id="PS50011"/>
    </source>
</evidence>
<keyword evidence="4 9" id="KW-0547">Nucleotide-binding</keyword>
<feature type="compositionally biased region" description="Polar residues" evidence="10">
    <location>
        <begin position="388"/>
        <end position="398"/>
    </location>
</feature>
<dbReference type="InterPro" id="IPR000961">
    <property type="entry name" value="AGC-kinase_C"/>
</dbReference>
<dbReference type="PROSITE" id="PS51285">
    <property type="entry name" value="AGC_KINASE_CTER"/>
    <property type="match status" value="1"/>
</dbReference>
<keyword evidence="3" id="KW-0808">Transferase</keyword>
<dbReference type="PROSITE" id="PS00107">
    <property type="entry name" value="PROTEIN_KINASE_ATP"/>
    <property type="match status" value="1"/>
</dbReference>
<dbReference type="SUPFAM" id="SSF48097">
    <property type="entry name" value="Regulator of G-protein signaling, RGS"/>
    <property type="match status" value="1"/>
</dbReference>
<evidence type="ECO:0000256" key="10">
    <source>
        <dbReference type="SAM" id="MobiDB-lite"/>
    </source>
</evidence>
<organism evidence="14 15">
    <name type="scientific">Triparma columacea</name>
    <dbReference type="NCBI Taxonomy" id="722753"/>
    <lineage>
        <taxon>Eukaryota</taxon>
        <taxon>Sar</taxon>
        <taxon>Stramenopiles</taxon>
        <taxon>Ochrophyta</taxon>
        <taxon>Bolidophyceae</taxon>
        <taxon>Parmales</taxon>
        <taxon>Triparmaceae</taxon>
        <taxon>Triparma</taxon>
    </lineage>
</organism>
<comment type="caution">
    <text evidence="14">The sequence shown here is derived from an EMBL/GenBank/DDBJ whole genome shotgun (WGS) entry which is preliminary data.</text>
</comment>
<dbReference type="EMBL" id="BRYA01001488">
    <property type="protein sequence ID" value="GMI44626.1"/>
    <property type="molecule type" value="Genomic_DNA"/>
</dbReference>
<dbReference type="InterPro" id="IPR017441">
    <property type="entry name" value="Protein_kinase_ATP_BS"/>
</dbReference>
<dbReference type="SUPFAM" id="SSF56112">
    <property type="entry name" value="Protein kinase-like (PK-like)"/>
    <property type="match status" value="1"/>
</dbReference>
<dbReference type="Pfam" id="PF00069">
    <property type="entry name" value="Pkinase"/>
    <property type="match status" value="2"/>
</dbReference>
<evidence type="ECO:0000259" key="12">
    <source>
        <dbReference type="PROSITE" id="PS50132"/>
    </source>
</evidence>
<dbReference type="InterPro" id="IPR016137">
    <property type="entry name" value="RGS"/>
</dbReference>
<dbReference type="Gene3D" id="1.10.510.10">
    <property type="entry name" value="Transferase(Phosphotransferase) domain 1"/>
    <property type="match status" value="2"/>
</dbReference>
<dbReference type="SMART" id="SM00315">
    <property type="entry name" value="RGS"/>
    <property type="match status" value="1"/>
</dbReference>
<dbReference type="PROSITE" id="PS50132">
    <property type="entry name" value="RGS"/>
    <property type="match status" value="1"/>
</dbReference>
<dbReference type="SMART" id="SM00220">
    <property type="entry name" value="S_TKc"/>
    <property type="match status" value="1"/>
</dbReference>
<evidence type="ECO:0000256" key="9">
    <source>
        <dbReference type="PROSITE-ProRule" id="PRU10141"/>
    </source>
</evidence>
<proteinExistence type="predicted"/>
<reference evidence="15" key="1">
    <citation type="journal article" date="2023" name="Commun. Biol.">
        <title>Genome analysis of Parmales, the sister group of diatoms, reveals the evolutionary specialization of diatoms from phago-mixotrophs to photoautotrophs.</title>
        <authorList>
            <person name="Ban H."/>
            <person name="Sato S."/>
            <person name="Yoshikawa S."/>
            <person name="Yamada K."/>
            <person name="Nakamura Y."/>
            <person name="Ichinomiya M."/>
            <person name="Sato N."/>
            <person name="Blanc-Mathieu R."/>
            <person name="Endo H."/>
            <person name="Kuwata A."/>
            <person name="Ogata H."/>
        </authorList>
    </citation>
    <scope>NUCLEOTIDE SEQUENCE [LARGE SCALE GENOMIC DNA]</scope>
</reference>
<evidence type="ECO:0000313" key="14">
    <source>
        <dbReference type="EMBL" id="GMI44626.1"/>
    </source>
</evidence>
<accession>A0A9W7GEP1</accession>
<dbReference type="Gene3D" id="1.10.167.10">
    <property type="entry name" value="Regulator of G-protein Signalling 4, domain 2"/>
    <property type="match status" value="1"/>
</dbReference>
<dbReference type="PROSITE" id="PS00108">
    <property type="entry name" value="PROTEIN_KINASE_ST"/>
    <property type="match status" value="1"/>
</dbReference>